<protein>
    <submittedName>
        <fullName evidence="5">Uncharacterized protein</fullName>
    </submittedName>
</protein>
<name>A0A914QUB9_9BILA</name>
<dbReference type="InterPro" id="IPR013126">
    <property type="entry name" value="Hsp_70_fam"/>
</dbReference>
<dbReference type="Gene3D" id="3.30.420.40">
    <property type="match status" value="1"/>
</dbReference>
<evidence type="ECO:0000313" key="4">
    <source>
        <dbReference type="Proteomes" id="UP000887578"/>
    </source>
</evidence>
<evidence type="ECO:0000256" key="3">
    <source>
        <dbReference type="ARBA" id="ARBA00022840"/>
    </source>
</evidence>
<proteinExistence type="inferred from homology"/>
<evidence type="ECO:0000256" key="1">
    <source>
        <dbReference type="ARBA" id="ARBA00007381"/>
    </source>
</evidence>
<dbReference type="Gene3D" id="3.30.30.30">
    <property type="match status" value="1"/>
</dbReference>
<keyword evidence="3" id="KW-0067">ATP-binding</keyword>
<keyword evidence="2" id="KW-0547">Nucleotide-binding</keyword>
<reference evidence="5" key="1">
    <citation type="submission" date="2022-11" db="UniProtKB">
        <authorList>
            <consortium name="WormBaseParasite"/>
        </authorList>
    </citation>
    <scope>IDENTIFICATION</scope>
</reference>
<dbReference type="AlphaFoldDB" id="A0A914QUB9"/>
<comment type="similarity">
    <text evidence="1">Belongs to the heat shock protein 70 family.</text>
</comment>
<sequence>MFVQSHLSSINGLNGRSQIKFLFNENFNAIEISERGFSKMLKDAFGNEWNPLYLSMAQATVEVGKKAKTDHEKFPKYVVYDVLKVIGKPLNEIKIDPKWGFKLVEKDGIIYFQIETISGPRLFPQEMIIAAFLKSMKLQTESILNVQIKEICISTNFKLNESQKAIFEKAAEMNFLEISGFDVL</sequence>
<evidence type="ECO:0000256" key="2">
    <source>
        <dbReference type="ARBA" id="ARBA00022741"/>
    </source>
</evidence>
<keyword evidence="4" id="KW-1185">Reference proteome</keyword>
<dbReference type="WBParaSite" id="PDA_v2.g5343.t1">
    <property type="protein sequence ID" value="PDA_v2.g5343.t1"/>
    <property type="gene ID" value="PDA_v2.g5343"/>
</dbReference>
<dbReference type="Proteomes" id="UP000887578">
    <property type="component" value="Unplaced"/>
</dbReference>
<dbReference type="Pfam" id="PF00012">
    <property type="entry name" value="HSP70"/>
    <property type="match status" value="1"/>
</dbReference>
<dbReference type="GO" id="GO:0140662">
    <property type="term" value="F:ATP-dependent protein folding chaperone"/>
    <property type="evidence" value="ECO:0007669"/>
    <property type="project" value="InterPro"/>
</dbReference>
<evidence type="ECO:0000313" key="5">
    <source>
        <dbReference type="WBParaSite" id="PDA_v2.g5343.t1"/>
    </source>
</evidence>
<dbReference type="InterPro" id="IPR043129">
    <property type="entry name" value="ATPase_NBD"/>
</dbReference>
<accession>A0A914QUB9</accession>
<dbReference type="GO" id="GO:0005524">
    <property type="term" value="F:ATP binding"/>
    <property type="evidence" value="ECO:0007669"/>
    <property type="project" value="UniProtKB-KW"/>
</dbReference>
<dbReference type="SUPFAM" id="SSF53067">
    <property type="entry name" value="Actin-like ATPase domain"/>
    <property type="match status" value="1"/>
</dbReference>
<organism evidence="4 5">
    <name type="scientific">Panagrolaimus davidi</name>
    <dbReference type="NCBI Taxonomy" id="227884"/>
    <lineage>
        <taxon>Eukaryota</taxon>
        <taxon>Metazoa</taxon>
        <taxon>Ecdysozoa</taxon>
        <taxon>Nematoda</taxon>
        <taxon>Chromadorea</taxon>
        <taxon>Rhabditida</taxon>
        <taxon>Tylenchina</taxon>
        <taxon>Panagrolaimomorpha</taxon>
        <taxon>Panagrolaimoidea</taxon>
        <taxon>Panagrolaimidae</taxon>
        <taxon>Panagrolaimus</taxon>
    </lineage>
</organism>